<dbReference type="GO" id="GO:0000271">
    <property type="term" value="P:polysaccharide biosynthetic process"/>
    <property type="evidence" value="ECO:0007669"/>
    <property type="project" value="InterPro"/>
</dbReference>
<dbReference type="PANTHER" id="PTHR38459">
    <property type="entry name" value="PROPHAGE BACTOPRENOL-LINKED GLUCOSE TRANSLOCASE HOMOLOG"/>
    <property type="match status" value="1"/>
</dbReference>
<dbReference type="GO" id="GO:0005886">
    <property type="term" value="C:plasma membrane"/>
    <property type="evidence" value="ECO:0007669"/>
    <property type="project" value="TreeGrafter"/>
</dbReference>
<dbReference type="InterPro" id="IPR007267">
    <property type="entry name" value="GtrA_DPMS_TM"/>
</dbReference>
<evidence type="ECO:0000313" key="9">
    <source>
        <dbReference type="EMBL" id="QCC84348.1"/>
    </source>
</evidence>
<comment type="similarity">
    <text evidence="2">Belongs to the GtrA family.</text>
</comment>
<keyword evidence="3 7" id="KW-0812">Transmembrane</keyword>
<evidence type="ECO:0000256" key="4">
    <source>
        <dbReference type="ARBA" id="ARBA00022989"/>
    </source>
</evidence>
<feature type="transmembrane region" description="Helical" evidence="7">
    <location>
        <begin position="49"/>
        <end position="70"/>
    </location>
</feature>
<dbReference type="Proteomes" id="UP000297065">
    <property type="component" value="Chromosome"/>
</dbReference>
<evidence type="ECO:0000256" key="5">
    <source>
        <dbReference type="ARBA" id="ARBA00023136"/>
    </source>
</evidence>
<dbReference type="InterPro" id="IPR051401">
    <property type="entry name" value="GtrA_CellWall_Glycosyl"/>
</dbReference>
<dbReference type="AlphaFoldDB" id="A0A4P7UI81"/>
<keyword evidence="5 7" id="KW-0472">Membrane</keyword>
<evidence type="ECO:0000256" key="3">
    <source>
        <dbReference type="ARBA" id="ARBA00022692"/>
    </source>
</evidence>
<dbReference type="Pfam" id="PF04138">
    <property type="entry name" value="GtrA_DPMS_TM"/>
    <property type="match status" value="1"/>
</dbReference>
<evidence type="ECO:0000256" key="2">
    <source>
        <dbReference type="ARBA" id="ARBA00009399"/>
    </source>
</evidence>
<feature type="transmembrane region" description="Helical" evidence="7">
    <location>
        <begin position="20"/>
        <end position="43"/>
    </location>
</feature>
<dbReference type="EMBL" id="CP036295">
    <property type="protein sequence ID" value="QCC84348.1"/>
    <property type="molecule type" value="Genomic_DNA"/>
</dbReference>
<evidence type="ECO:0000256" key="7">
    <source>
        <dbReference type="SAM" id="Phobius"/>
    </source>
</evidence>
<evidence type="ECO:0000259" key="8">
    <source>
        <dbReference type="Pfam" id="PF04138"/>
    </source>
</evidence>
<sequence>MPGCSRLAALARGLLARRWVRFGIVGGAASASYFLLGLLFVNVLQLPTLAGNALAFALSFIVSYLGQCLWTFRAADAGAGIATHRSMLPRYAATQAVGLGLNSAIIWLLMQMGVPYAWAMPIAVLLVPVMVYMLCKVWVFKKQASFAPVGARQTPPQPSADSGPARNKDNA</sequence>
<evidence type="ECO:0000313" key="10">
    <source>
        <dbReference type="Proteomes" id="UP000297065"/>
    </source>
</evidence>
<gene>
    <name evidence="9" type="ORF">DDIC_00345</name>
</gene>
<evidence type="ECO:0000256" key="6">
    <source>
        <dbReference type="SAM" id="MobiDB-lite"/>
    </source>
</evidence>
<organism evidence="9 10">
    <name type="scientific">Desulfovibrio desulfuricans</name>
    <dbReference type="NCBI Taxonomy" id="876"/>
    <lineage>
        <taxon>Bacteria</taxon>
        <taxon>Pseudomonadati</taxon>
        <taxon>Thermodesulfobacteriota</taxon>
        <taxon>Desulfovibrionia</taxon>
        <taxon>Desulfovibrionales</taxon>
        <taxon>Desulfovibrionaceae</taxon>
        <taxon>Desulfovibrio</taxon>
    </lineage>
</organism>
<name>A0A4P7UI81_DESDE</name>
<keyword evidence="4 7" id="KW-1133">Transmembrane helix</keyword>
<proteinExistence type="inferred from homology"/>
<reference evidence="9 10" key="1">
    <citation type="submission" date="2019-02" db="EMBL/GenBank/DDBJ databases">
        <title>Complete Genome Sequence of Desulfovibrio desulfuricans IC1, a Sulfonate Utilizing Anaerobe.</title>
        <authorList>
            <person name="Day L.A."/>
            <person name="De Leon K.B."/>
            <person name="Wall J.D."/>
        </authorList>
    </citation>
    <scope>NUCLEOTIDE SEQUENCE [LARGE SCALE GENOMIC DNA]</scope>
    <source>
        <strain evidence="9 10">IC1</strain>
    </source>
</reference>
<feature type="region of interest" description="Disordered" evidence="6">
    <location>
        <begin position="148"/>
        <end position="171"/>
    </location>
</feature>
<dbReference type="OrthoDB" id="5460094at2"/>
<feature type="transmembrane region" description="Helical" evidence="7">
    <location>
        <begin position="116"/>
        <end position="135"/>
    </location>
</feature>
<feature type="domain" description="GtrA/DPMS transmembrane" evidence="8">
    <location>
        <begin position="21"/>
        <end position="140"/>
    </location>
</feature>
<evidence type="ECO:0000256" key="1">
    <source>
        <dbReference type="ARBA" id="ARBA00004141"/>
    </source>
</evidence>
<accession>A0A4P7UI81</accession>
<feature type="transmembrane region" description="Helical" evidence="7">
    <location>
        <begin position="91"/>
        <end position="110"/>
    </location>
</feature>
<comment type="subcellular location">
    <subcellularLocation>
        <location evidence="1">Membrane</location>
        <topology evidence="1">Multi-pass membrane protein</topology>
    </subcellularLocation>
</comment>
<protein>
    <submittedName>
        <fullName evidence="9">GtrA family protein</fullName>
    </submittedName>
</protein>
<dbReference type="PANTHER" id="PTHR38459:SF1">
    <property type="entry name" value="PROPHAGE BACTOPRENOL-LINKED GLUCOSE TRANSLOCASE HOMOLOG"/>
    <property type="match status" value="1"/>
</dbReference>